<sequence>MTREKGDVLQLIKEAWRWNQNQGVGGSRLKHPWAKGKKHRGWSLVAVGRGSNDEMSREVGLGGFHKTAALKPRRRSSKEGTGKLDLRSGELSPWCAQATGCYHQSFCC</sequence>
<gene>
    <name evidence="1" type="ORF">MLD38_000197</name>
</gene>
<dbReference type="Proteomes" id="UP001057402">
    <property type="component" value="Chromosome 1"/>
</dbReference>
<comment type="caution">
    <text evidence="1">The sequence shown here is derived from an EMBL/GenBank/DDBJ whole genome shotgun (WGS) entry which is preliminary data.</text>
</comment>
<keyword evidence="2" id="KW-1185">Reference proteome</keyword>
<accession>A0ACB9S9F1</accession>
<protein>
    <submittedName>
        <fullName evidence="1">Uncharacterized protein</fullName>
    </submittedName>
</protein>
<proteinExistence type="predicted"/>
<organism evidence="1 2">
    <name type="scientific">Melastoma candidum</name>
    <dbReference type="NCBI Taxonomy" id="119954"/>
    <lineage>
        <taxon>Eukaryota</taxon>
        <taxon>Viridiplantae</taxon>
        <taxon>Streptophyta</taxon>
        <taxon>Embryophyta</taxon>
        <taxon>Tracheophyta</taxon>
        <taxon>Spermatophyta</taxon>
        <taxon>Magnoliopsida</taxon>
        <taxon>eudicotyledons</taxon>
        <taxon>Gunneridae</taxon>
        <taxon>Pentapetalae</taxon>
        <taxon>rosids</taxon>
        <taxon>malvids</taxon>
        <taxon>Myrtales</taxon>
        <taxon>Melastomataceae</taxon>
        <taxon>Melastomatoideae</taxon>
        <taxon>Melastomateae</taxon>
        <taxon>Melastoma</taxon>
    </lineage>
</organism>
<evidence type="ECO:0000313" key="2">
    <source>
        <dbReference type="Proteomes" id="UP001057402"/>
    </source>
</evidence>
<evidence type="ECO:0000313" key="1">
    <source>
        <dbReference type="EMBL" id="KAI4387794.1"/>
    </source>
</evidence>
<name>A0ACB9S9F1_9MYRT</name>
<dbReference type="EMBL" id="CM042880">
    <property type="protein sequence ID" value="KAI4387794.1"/>
    <property type="molecule type" value="Genomic_DNA"/>
</dbReference>
<reference evidence="2" key="1">
    <citation type="journal article" date="2023" name="Front. Plant Sci.">
        <title>Chromosomal-level genome assembly of Melastoma candidum provides insights into trichome evolution.</title>
        <authorList>
            <person name="Zhong Y."/>
            <person name="Wu W."/>
            <person name="Sun C."/>
            <person name="Zou P."/>
            <person name="Liu Y."/>
            <person name="Dai S."/>
            <person name="Zhou R."/>
        </authorList>
    </citation>
    <scope>NUCLEOTIDE SEQUENCE [LARGE SCALE GENOMIC DNA]</scope>
</reference>